<dbReference type="AlphaFoldDB" id="A0A914H5N4"/>
<name>A0A914H5N4_GLORO</name>
<evidence type="ECO:0000313" key="2">
    <source>
        <dbReference type="WBParaSite" id="Gr19_v10_g14226.t1"/>
    </source>
</evidence>
<sequence>MAKCFRRTNCCSCENKSAQPLCQCLLHKRCTSGMVGIQVVGSHPWCTLDYDLSSRLKLDFVWKNGLN</sequence>
<protein>
    <submittedName>
        <fullName evidence="2">Uncharacterized protein</fullName>
    </submittedName>
</protein>
<accession>A0A914H5N4</accession>
<dbReference type="Proteomes" id="UP000887572">
    <property type="component" value="Unplaced"/>
</dbReference>
<evidence type="ECO:0000313" key="1">
    <source>
        <dbReference type="Proteomes" id="UP000887572"/>
    </source>
</evidence>
<keyword evidence="1" id="KW-1185">Reference proteome</keyword>
<reference evidence="2" key="1">
    <citation type="submission" date="2022-11" db="UniProtKB">
        <authorList>
            <consortium name="WormBaseParasite"/>
        </authorList>
    </citation>
    <scope>IDENTIFICATION</scope>
</reference>
<dbReference type="WBParaSite" id="Gr19_v10_g14226.t1">
    <property type="protein sequence ID" value="Gr19_v10_g14226.t1"/>
    <property type="gene ID" value="Gr19_v10_g14226"/>
</dbReference>
<proteinExistence type="predicted"/>
<organism evidence="1 2">
    <name type="scientific">Globodera rostochiensis</name>
    <name type="common">Golden nematode worm</name>
    <name type="synonym">Heterodera rostochiensis</name>
    <dbReference type="NCBI Taxonomy" id="31243"/>
    <lineage>
        <taxon>Eukaryota</taxon>
        <taxon>Metazoa</taxon>
        <taxon>Ecdysozoa</taxon>
        <taxon>Nematoda</taxon>
        <taxon>Chromadorea</taxon>
        <taxon>Rhabditida</taxon>
        <taxon>Tylenchina</taxon>
        <taxon>Tylenchomorpha</taxon>
        <taxon>Tylenchoidea</taxon>
        <taxon>Heteroderidae</taxon>
        <taxon>Heteroderinae</taxon>
        <taxon>Globodera</taxon>
    </lineage>
</organism>